<dbReference type="CDD" id="cd12148">
    <property type="entry name" value="fungal_TF_MHR"/>
    <property type="match status" value="1"/>
</dbReference>
<organism evidence="3 4">
    <name type="scientific">Zasmidium cellare</name>
    <name type="common">Wine cellar mold</name>
    <name type="synonym">Racodium cellare</name>
    <dbReference type="NCBI Taxonomy" id="395010"/>
    <lineage>
        <taxon>Eukaryota</taxon>
        <taxon>Fungi</taxon>
        <taxon>Dikarya</taxon>
        <taxon>Ascomycota</taxon>
        <taxon>Pezizomycotina</taxon>
        <taxon>Dothideomycetes</taxon>
        <taxon>Dothideomycetidae</taxon>
        <taxon>Mycosphaerellales</taxon>
        <taxon>Mycosphaerellaceae</taxon>
        <taxon>Zasmidium</taxon>
    </lineage>
</organism>
<dbReference type="PANTHER" id="PTHR31668:SF20">
    <property type="entry name" value="ZN(II)2CYS6 TRANSCRIPTION FACTOR (EUROFUNG)"/>
    <property type="match status" value="1"/>
</dbReference>
<proteinExistence type="predicted"/>
<dbReference type="Proteomes" id="UP001305779">
    <property type="component" value="Unassembled WGS sequence"/>
</dbReference>
<comment type="caution">
    <text evidence="3">The sequence shown here is derived from an EMBL/GenBank/DDBJ whole genome shotgun (WGS) entry which is preliminary data.</text>
</comment>
<evidence type="ECO:0000313" key="4">
    <source>
        <dbReference type="Proteomes" id="UP001305779"/>
    </source>
</evidence>
<protein>
    <recommendedName>
        <fullName evidence="5">Transcription factor domain-containing protein</fullName>
    </recommendedName>
</protein>
<dbReference type="EMBL" id="JAXOVC010000002">
    <property type="protein sequence ID" value="KAK4505910.1"/>
    <property type="molecule type" value="Genomic_DNA"/>
</dbReference>
<keyword evidence="4" id="KW-1185">Reference proteome</keyword>
<evidence type="ECO:0008006" key="5">
    <source>
        <dbReference type="Google" id="ProtNLM"/>
    </source>
</evidence>
<feature type="region of interest" description="Disordered" evidence="2">
    <location>
        <begin position="46"/>
        <end position="96"/>
    </location>
</feature>
<feature type="compositionally biased region" description="Low complexity" evidence="2">
    <location>
        <begin position="48"/>
        <end position="76"/>
    </location>
</feature>
<name>A0ABR0EWW4_ZASCE</name>
<evidence type="ECO:0000313" key="3">
    <source>
        <dbReference type="EMBL" id="KAK4505910.1"/>
    </source>
</evidence>
<dbReference type="InterPro" id="IPR050797">
    <property type="entry name" value="Carb_Metab_Trans_Reg"/>
</dbReference>
<evidence type="ECO:0000256" key="1">
    <source>
        <dbReference type="ARBA" id="ARBA00023242"/>
    </source>
</evidence>
<keyword evidence="1" id="KW-0539">Nucleus</keyword>
<gene>
    <name evidence="3" type="ORF">PRZ48_003875</name>
</gene>
<evidence type="ECO:0000256" key="2">
    <source>
        <dbReference type="SAM" id="MobiDB-lite"/>
    </source>
</evidence>
<reference evidence="3 4" key="1">
    <citation type="journal article" date="2023" name="G3 (Bethesda)">
        <title>A chromosome-level genome assembly of Zasmidium syzygii isolated from banana leaves.</title>
        <authorList>
            <person name="van Westerhoven A.C."/>
            <person name="Mehrabi R."/>
            <person name="Talebi R."/>
            <person name="Steentjes M.B.F."/>
            <person name="Corcolon B."/>
            <person name="Chong P.A."/>
            <person name="Kema G.H.J."/>
            <person name="Seidl M.F."/>
        </authorList>
    </citation>
    <scope>NUCLEOTIDE SEQUENCE [LARGE SCALE GENOMIC DNA]</scope>
    <source>
        <strain evidence="3 4">P124</strain>
    </source>
</reference>
<accession>A0ABR0EWW4</accession>
<dbReference type="PANTHER" id="PTHR31668">
    <property type="entry name" value="GLUCOSE TRANSPORT TRANSCRIPTION REGULATOR RGT1-RELATED-RELATED"/>
    <property type="match status" value="1"/>
</dbReference>
<feature type="compositionally biased region" description="Acidic residues" evidence="2">
    <location>
        <begin position="77"/>
        <end position="92"/>
    </location>
</feature>
<sequence>MQIATRCQDVAGRPYAAVRSLRQPNIQPMGAPPLTGKIILELRNLQESRQPSSSSRQSPSSSLQSPASSQASTSGDDYFEFDSSSQDDDNDESQLLPATGLHYPVVALYPTPACLAEEEVAKVTEKQQRDTEGACLSFALGVYTVVAKAGIDGDQTGDRTGDTTLGRVLLHDLSILRNSIVNVERPTIASIAISLILYHCFSALDSSRSAWFYLRQATTLALAVGLHEQQQDGDFLGSGAARGHILYCILFITERHYSLQHQRPLTLPKPGTRHTLSMEYACRALGAFTNLGRLVHLYTPFDEVFMQTWTGTETSGINADRLTQMQDELQAVALVRRLEDADACTMDLICSKYWLKILIWQIALKHGQLSTAAKDISLTFVFPVRIANELLGHLDTFPAEVLQVRGSTLTSKLFDIACALLDVLMCVPLQHISPHGSPRSYLDRLMSVIATLPRGSKKYNPLLQAKLLESPSFYVAWDNG</sequence>